<keyword evidence="6" id="KW-0496">Mitochondrion</keyword>
<evidence type="ECO:0000256" key="3">
    <source>
        <dbReference type="ARBA" id="ARBA00022723"/>
    </source>
</evidence>
<dbReference type="Gene3D" id="3.40.30.10">
    <property type="entry name" value="Glutaredoxin"/>
    <property type="match status" value="1"/>
</dbReference>
<keyword evidence="3 8" id="KW-0479">Metal-binding</keyword>
<dbReference type="FunFam" id="3.40.30.10:FF:000013">
    <property type="entry name" value="Blast:Protein SCO1 homolog, mitochondrial"/>
    <property type="match status" value="1"/>
</dbReference>
<dbReference type="PIRSF" id="PIRSF037736">
    <property type="entry name" value="SCO1"/>
    <property type="match status" value="1"/>
</dbReference>
<gene>
    <name evidence="11" type="ORF">AGERDE_LOCUS7211</name>
</gene>
<dbReference type="GO" id="GO:0005743">
    <property type="term" value="C:mitochondrial inner membrane"/>
    <property type="evidence" value="ECO:0007669"/>
    <property type="project" value="UniProtKB-SubCell"/>
</dbReference>
<dbReference type="AlphaFoldDB" id="A0A9N9BFS5"/>
<evidence type="ECO:0000256" key="2">
    <source>
        <dbReference type="ARBA" id="ARBA00010996"/>
    </source>
</evidence>
<dbReference type="PANTHER" id="PTHR12151:SF5">
    <property type="entry name" value="AT19154P"/>
    <property type="match status" value="1"/>
</dbReference>
<proteinExistence type="inferred from homology"/>
<evidence type="ECO:0000256" key="4">
    <source>
        <dbReference type="ARBA" id="ARBA00022792"/>
    </source>
</evidence>
<dbReference type="Proteomes" id="UP000789831">
    <property type="component" value="Unassembled WGS sequence"/>
</dbReference>
<reference evidence="11" key="1">
    <citation type="submission" date="2021-06" db="EMBL/GenBank/DDBJ databases">
        <authorList>
            <person name="Kallberg Y."/>
            <person name="Tangrot J."/>
            <person name="Rosling A."/>
        </authorList>
    </citation>
    <scope>NUCLEOTIDE SEQUENCE</scope>
    <source>
        <strain evidence="11">MT106</strain>
    </source>
</reference>
<keyword evidence="4" id="KW-0999">Mitochondrion inner membrane</keyword>
<sequence length="307" mass="34740">MSIQRVPLNASRLIETTAATRHSEIPQSITPTSHNKLTNLNFSPSLKSSSFITRRHYTTDQNNSSPQKGTSKADEATIRARNAIGPTTWRSLGLFILTGIGLLFYFKSEKEKMIKRKREESQKSFGKPKIGGPFELLDQDGNVTDESILKGHFSLIYFGFTNCPDICPEELDKMTHVINNLRKNAEIGNFITPIFISVDPQRDSVESVREYLKDFHQDFIGLTGTYDQVAKVAKSYRVYFSRPPQVKEGEDYLVDHSIFFYLMDPNGEFVAVYGKQATAEEIIEGIKGHIKEFLKSGGDLFHRKDTA</sequence>
<protein>
    <submittedName>
        <fullName evidence="11">7229_t:CDS:1</fullName>
    </submittedName>
</protein>
<feature type="disulfide bond" description="Redox-active" evidence="9">
    <location>
        <begin position="163"/>
        <end position="167"/>
    </location>
</feature>
<dbReference type="CDD" id="cd02968">
    <property type="entry name" value="SCO"/>
    <property type="match status" value="1"/>
</dbReference>
<dbReference type="GO" id="GO:0005507">
    <property type="term" value="F:copper ion binding"/>
    <property type="evidence" value="ECO:0007669"/>
    <property type="project" value="InterPro"/>
</dbReference>
<keyword evidence="9" id="KW-1015">Disulfide bond</keyword>
<organism evidence="11 12">
    <name type="scientific">Ambispora gerdemannii</name>
    <dbReference type="NCBI Taxonomy" id="144530"/>
    <lineage>
        <taxon>Eukaryota</taxon>
        <taxon>Fungi</taxon>
        <taxon>Fungi incertae sedis</taxon>
        <taxon>Mucoromycota</taxon>
        <taxon>Glomeromycotina</taxon>
        <taxon>Glomeromycetes</taxon>
        <taxon>Archaeosporales</taxon>
        <taxon>Ambisporaceae</taxon>
        <taxon>Ambispora</taxon>
    </lineage>
</organism>
<feature type="binding site" evidence="8">
    <location>
        <position position="167"/>
    </location>
    <ligand>
        <name>Cu cation</name>
        <dbReference type="ChEBI" id="CHEBI:23378"/>
    </ligand>
</feature>
<evidence type="ECO:0000256" key="8">
    <source>
        <dbReference type="PIRSR" id="PIRSR037736-1"/>
    </source>
</evidence>
<comment type="subcellular location">
    <subcellularLocation>
        <location evidence="1">Mitochondrion inner membrane</location>
    </subcellularLocation>
</comment>
<dbReference type="OrthoDB" id="270009at2759"/>
<keyword evidence="5 8" id="KW-0186">Copper</keyword>
<evidence type="ECO:0000313" key="11">
    <source>
        <dbReference type="EMBL" id="CAG8562290.1"/>
    </source>
</evidence>
<dbReference type="GO" id="GO:0033617">
    <property type="term" value="P:mitochondrial respiratory chain complex IV assembly"/>
    <property type="evidence" value="ECO:0007669"/>
    <property type="project" value="TreeGrafter"/>
</dbReference>
<dbReference type="GO" id="GO:0006878">
    <property type="term" value="P:intracellular copper ion homeostasis"/>
    <property type="evidence" value="ECO:0007669"/>
    <property type="project" value="InterPro"/>
</dbReference>
<dbReference type="GO" id="GO:0016531">
    <property type="term" value="F:copper chaperone activity"/>
    <property type="evidence" value="ECO:0007669"/>
    <property type="project" value="InterPro"/>
</dbReference>
<dbReference type="InterPro" id="IPR036249">
    <property type="entry name" value="Thioredoxin-like_sf"/>
</dbReference>
<feature type="binding site" evidence="8">
    <location>
        <position position="256"/>
    </location>
    <ligand>
        <name>Cu cation</name>
        <dbReference type="ChEBI" id="CHEBI:23378"/>
    </ligand>
</feature>
<evidence type="ECO:0000256" key="1">
    <source>
        <dbReference type="ARBA" id="ARBA00004273"/>
    </source>
</evidence>
<name>A0A9N9BFS5_9GLOM</name>
<comment type="similarity">
    <text evidence="2">Belongs to the SCO1/2 family.</text>
</comment>
<dbReference type="SUPFAM" id="SSF52833">
    <property type="entry name" value="Thioredoxin-like"/>
    <property type="match status" value="1"/>
</dbReference>
<evidence type="ECO:0000256" key="5">
    <source>
        <dbReference type="ARBA" id="ARBA00023008"/>
    </source>
</evidence>
<evidence type="ECO:0000256" key="10">
    <source>
        <dbReference type="SAM" id="Phobius"/>
    </source>
</evidence>
<dbReference type="EMBL" id="CAJVPL010001272">
    <property type="protein sequence ID" value="CAG8562290.1"/>
    <property type="molecule type" value="Genomic_DNA"/>
</dbReference>
<evidence type="ECO:0000256" key="9">
    <source>
        <dbReference type="PIRSR" id="PIRSR603782-2"/>
    </source>
</evidence>
<accession>A0A9N9BFS5</accession>
<dbReference type="PANTHER" id="PTHR12151">
    <property type="entry name" value="ELECTRON TRANSPORT PROTIN SCO1/SENC FAMILY MEMBER"/>
    <property type="match status" value="1"/>
</dbReference>
<keyword evidence="7 10" id="KW-0472">Membrane</keyword>
<evidence type="ECO:0000256" key="7">
    <source>
        <dbReference type="ARBA" id="ARBA00023136"/>
    </source>
</evidence>
<dbReference type="InterPro" id="IPR003782">
    <property type="entry name" value="SCO1/SenC"/>
</dbReference>
<feature type="transmembrane region" description="Helical" evidence="10">
    <location>
        <begin position="89"/>
        <end position="106"/>
    </location>
</feature>
<keyword evidence="10" id="KW-1133">Transmembrane helix</keyword>
<comment type="caution">
    <text evidence="11">The sequence shown here is derived from an EMBL/GenBank/DDBJ whole genome shotgun (WGS) entry which is preliminary data.</text>
</comment>
<feature type="non-terminal residue" evidence="11">
    <location>
        <position position="307"/>
    </location>
</feature>
<dbReference type="InterPro" id="IPR017276">
    <property type="entry name" value="Synth_of_cyt-c-oxidase_Sco1/2"/>
</dbReference>
<evidence type="ECO:0000256" key="6">
    <source>
        <dbReference type="ARBA" id="ARBA00023128"/>
    </source>
</evidence>
<keyword evidence="10" id="KW-0812">Transmembrane</keyword>
<keyword evidence="12" id="KW-1185">Reference proteome</keyword>
<evidence type="ECO:0000313" key="12">
    <source>
        <dbReference type="Proteomes" id="UP000789831"/>
    </source>
</evidence>
<dbReference type="Pfam" id="PF02630">
    <property type="entry name" value="SCO1-SenC"/>
    <property type="match status" value="1"/>
</dbReference>
<feature type="binding site" evidence="8">
    <location>
        <position position="163"/>
    </location>
    <ligand>
        <name>Cu cation</name>
        <dbReference type="ChEBI" id="CHEBI:23378"/>
    </ligand>
</feature>